<keyword evidence="2" id="KW-1185">Reference proteome</keyword>
<proteinExistence type="predicted"/>
<evidence type="ECO:0000313" key="1">
    <source>
        <dbReference type="EMBL" id="CAG8679615.1"/>
    </source>
</evidence>
<dbReference type="Gene3D" id="3.30.200.20">
    <property type="entry name" value="Phosphorylase Kinase, domain 1"/>
    <property type="match status" value="1"/>
</dbReference>
<protein>
    <submittedName>
        <fullName evidence="1">2693_t:CDS:1</fullName>
    </submittedName>
</protein>
<dbReference type="InterPro" id="IPR011009">
    <property type="entry name" value="Kinase-like_dom_sf"/>
</dbReference>
<dbReference type="EMBL" id="CAJVPP010006571">
    <property type="protein sequence ID" value="CAG8679615.1"/>
    <property type="molecule type" value="Genomic_DNA"/>
</dbReference>
<evidence type="ECO:0000313" key="2">
    <source>
        <dbReference type="Proteomes" id="UP000789375"/>
    </source>
</evidence>
<dbReference type="SUPFAM" id="SSF56112">
    <property type="entry name" value="Protein kinase-like (PK-like)"/>
    <property type="match status" value="1"/>
</dbReference>
<feature type="non-terminal residue" evidence="1">
    <location>
        <position position="1"/>
    </location>
</feature>
<reference evidence="1" key="1">
    <citation type="submission" date="2021-06" db="EMBL/GenBank/DDBJ databases">
        <authorList>
            <person name="Kallberg Y."/>
            <person name="Tangrot J."/>
            <person name="Rosling A."/>
        </authorList>
    </citation>
    <scope>NUCLEOTIDE SEQUENCE</scope>
    <source>
        <strain evidence="1">87-6 pot B 2015</strain>
    </source>
</reference>
<dbReference type="Proteomes" id="UP000789375">
    <property type="component" value="Unassembled WGS sequence"/>
</dbReference>
<dbReference type="AlphaFoldDB" id="A0A9N9EJM7"/>
<accession>A0A9N9EJM7</accession>
<name>A0A9N9EJM7_FUNMO</name>
<comment type="caution">
    <text evidence="1">The sequence shown here is derived from an EMBL/GenBank/DDBJ whole genome shotgun (WGS) entry which is preliminary data.</text>
</comment>
<sequence>NIEFNNFQKDYQKDNAIEWIENALKNEKVKFILFNDLINSEELGSGGFGCIRKATWIKTRSYIVYKRLTNMKSVKGSILNAFIHELQIHLQLDLVIGLFVA</sequence>
<organism evidence="1 2">
    <name type="scientific">Funneliformis mosseae</name>
    <name type="common">Endomycorrhizal fungus</name>
    <name type="synonym">Glomus mosseae</name>
    <dbReference type="NCBI Taxonomy" id="27381"/>
    <lineage>
        <taxon>Eukaryota</taxon>
        <taxon>Fungi</taxon>
        <taxon>Fungi incertae sedis</taxon>
        <taxon>Mucoromycota</taxon>
        <taxon>Glomeromycotina</taxon>
        <taxon>Glomeromycetes</taxon>
        <taxon>Glomerales</taxon>
        <taxon>Glomeraceae</taxon>
        <taxon>Funneliformis</taxon>
    </lineage>
</organism>
<gene>
    <name evidence="1" type="ORF">FMOSSE_LOCUS12816</name>
</gene>